<dbReference type="GO" id="GO:0005524">
    <property type="term" value="F:ATP binding"/>
    <property type="evidence" value="ECO:0007669"/>
    <property type="project" value="InterPro"/>
</dbReference>
<proteinExistence type="predicted"/>
<dbReference type="CDD" id="cd21037">
    <property type="entry name" value="MLKL_NTD"/>
    <property type="match status" value="1"/>
</dbReference>
<dbReference type="Pfam" id="PF00069">
    <property type="entry name" value="Pkinase"/>
    <property type="match status" value="1"/>
</dbReference>
<dbReference type="VEuPathDB" id="FungiDB:RhiirFUN_024591"/>
<organism evidence="3 4">
    <name type="scientific">Rhizophagus irregularis</name>
    <dbReference type="NCBI Taxonomy" id="588596"/>
    <lineage>
        <taxon>Eukaryota</taxon>
        <taxon>Fungi</taxon>
        <taxon>Fungi incertae sedis</taxon>
        <taxon>Mucoromycota</taxon>
        <taxon>Glomeromycotina</taxon>
        <taxon>Glomeromycetes</taxon>
        <taxon>Glomerales</taxon>
        <taxon>Glomeraceae</taxon>
        <taxon>Rhizophagus</taxon>
    </lineage>
</organism>
<feature type="compositionally biased region" description="Basic and acidic residues" evidence="1">
    <location>
        <begin position="213"/>
        <end position="222"/>
    </location>
</feature>
<evidence type="ECO:0000313" key="3">
    <source>
        <dbReference type="EMBL" id="PKK79246.1"/>
    </source>
</evidence>
<feature type="compositionally biased region" description="Basic and acidic residues" evidence="1">
    <location>
        <begin position="194"/>
        <end position="206"/>
    </location>
</feature>
<dbReference type="InterPro" id="IPR053215">
    <property type="entry name" value="TKL_Ser/Thr_kinase"/>
</dbReference>
<evidence type="ECO:0000313" key="4">
    <source>
        <dbReference type="Proteomes" id="UP000233469"/>
    </source>
</evidence>
<dbReference type="InterPro" id="IPR059179">
    <property type="entry name" value="MLKL-like_MCAfunc"/>
</dbReference>
<dbReference type="AlphaFoldDB" id="A0A2N1NZE2"/>
<dbReference type="VEuPathDB" id="FungiDB:RhiirA1_529936"/>
<reference evidence="3 4" key="1">
    <citation type="submission" date="2016-04" db="EMBL/GenBank/DDBJ databases">
        <title>Genome analyses suggest a sexual origin of heterokaryosis in a supposedly ancient asexual fungus.</title>
        <authorList>
            <person name="Ropars J."/>
            <person name="Sedzielewska K."/>
            <person name="Noel J."/>
            <person name="Charron P."/>
            <person name="Farinelli L."/>
            <person name="Marton T."/>
            <person name="Kruger M."/>
            <person name="Pelin A."/>
            <person name="Brachmann A."/>
            <person name="Corradi N."/>
        </authorList>
    </citation>
    <scope>NUCLEOTIDE SEQUENCE [LARGE SCALE GENOMIC DNA]</scope>
    <source>
        <strain evidence="3 4">C2</strain>
    </source>
</reference>
<dbReference type="Gene3D" id="1.10.510.10">
    <property type="entry name" value="Transferase(Phosphotransferase) domain 1"/>
    <property type="match status" value="1"/>
</dbReference>
<sequence length="354" mass="41682">MEEAIKTIRAAGEAIGPYIPLIKVATDLVDKIIDIYKTAEYNKNICETLVGRVKLTENAIDTLQRRKQRNEDKLYDDEYYKAFNRLIYILKEIKEFAADITNIHGFRKYTKAYSVKEKFQKLTNDYDVIMKDLQFTMAITNEDQKKIDEAALKEDLAEMSKYLIKIRTDILENNDKAEIISDMVKHMMNHLDDDKQPLHDVNRIQPKDLSSPLREKSDDKRGKGPKFVIRKIYKGLEVACKYIPNNEEEKMKISSKKTQRHFNILMKLSECKHILRFYGISMIECKNVMAFEWAELGTLRQLYLKKHILWHYKVRIALEICRGLIFLQCADILHHDLKCENILITENLEPKQEI</sequence>
<dbReference type="PROSITE" id="PS50011">
    <property type="entry name" value="PROTEIN_KINASE_DOM"/>
    <property type="match status" value="1"/>
</dbReference>
<dbReference type="GO" id="GO:0007166">
    <property type="term" value="P:cell surface receptor signaling pathway"/>
    <property type="evidence" value="ECO:0007669"/>
    <property type="project" value="InterPro"/>
</dbReference>
<dbReference type="InterPro" id="IPR036537">
    <property type="entry name" value="Adaptor_Cbl_N_dom_sf"/>
</dbReference>
<dbReference type="InterPro" id="IPR000719">
    <property type="entry name" value="Prot_kinase_dom"/>
</dbReference>
<reference evidence="3 4" key="2">
    <citation type="submission" date="2017-10" db="EMBL/GenBank/DDBJ databases">
        <title>Extensive intraspecific genome diversity in a model arbuscular mycorrhizal fungus.</title>
        <authorList>
            <person name="Chen E.C.H."/>
            <person name="Morin E."/>
            <person name="Baudet D."/>
            <person name="Noel J."/>
            <person name="Ndikumana S."/>
            <person name="Charron P."/>
            <person name="St-Onge C."/>
            <person name="Giorgi J."/>
            <person name="Grigoriev I.V."/>
            <person name="Roux C."/>
            <person name="Martin F.M."/>
            <person name="Corradi N."/>
        </authorList>
    </citation>
    <scope>NUCLEOTIDE SEQUENCE [LARGE SCALE GENOMIC DNA]</scope>
    <source>
        <strain evidence="3 4">C2</strain>
    </source>
</reference>
<accession>A0A2N1NZE2</accession>
<dbReference type="InterPro" id="IPR011009">
    <property type="entry name" value="Kinase-like_dom_sf"/>
</dbReference>
<evidence type="ECO:0000256" key="1">
    <source>
        <dbReference type="SAM" id="MobiDB-lite"/>
    </source>
</evidence>
<dbReference type="SUPFAM" id="SSF56112">
    <property type="entry name" value="Protein kinase-like (PK-like)"/>
    <property type="match status" value="1"/>
</dbReference>
<dbReference type="InterPro" id="IPR008271">
    <property type="entry name" value="Ser/Thr_kinase_AS"/>
</dbReference>
<dbReference type="PANTHER" id="PTHR45756:SF1">
    <property type="entry name" value="PROTEIN KINASE DOMAIN CONTAINING PROTEIN"/>
    <property type="match status" value="1"/>
</dbReference>
<dbReference type="Proteomes" id="UP000233469">
    <property type="component" value="Unassembled WGS sequence"/>
</dbReference>
<dbReference type="GO" id="GO:0004672">
    <property type="term" value="F:protein kinase activity"/>
    <property type="evidence" value="ECO:0007669"/>
    <property type="project" value="InterPro"/>
</dbReference>
<dbReference type="Gene3D" id="1.20.930.20">
    <property type="entry name" value="Adaptor protein Cbl, N-terminal domain"/>
    <property type="match status" value="1"/>
</dbReference>
<comment type="caution">
    <text evidence="3">The sequence shown here is derived from an EMBL/GenBank/DDBJ whole genome shotgun (WGS) entry which is preliminary data.</text>
</comment>
<dbReference type="EMBL" id="LLXL01000051">
    <property type="protein sequence ID" value="PKK79246.1"/>
    <property type="molecule type" value="Genomic_DNA"/>
</dbReference>
<dbReference type="VEuPathDB" id="FungiDB:FUN_025210"/>
<feature type="region of interest" description="Disordered" evidence="1">
    <location>
        <begin position="194"/>
        <end position="222"/>
    </location>
</feature>
<name>A0A2N1NZE2_9GLOM</name>
<keyword evidence="3" id="KW-0808">Transferase</keyword>
<keyword evidence="3" id="KW-0418">Kinase</keyword>
<protein>
    <submittedName>
        <fullName evidence="3">Kinase-like protein</fullName>
    </submittedName>
</protein>
<dbReference type="PANTHER" id="PTHR45756">
    <property type="entry name" value="PALMITOYLTRANSFERASE"/>
    <property type="match status" value="1"/>
</dbReference>
<dbReference type="PROSITE" id="PS00108">
    <property type="entry name" value="PROTEIN_KINASE_ST"/>
    <property type="match status" value="1"/>
</dbReference>
<gene>
    <name evidence="3" type="ORF">RhiirC2_727747</name>
</gene>
<evidence type="ECO:0000259" key="2">
    <source>
        <dbReference type="PROSITE" id="PS50011"/>
    </source>
</evidence>
<feature type="domain" description="Protein kinase" evidence="2">
    <location>
        <begin position="215"/>
        <end position="354"/>
    </location>
</feature>